<gene>
    <name evidence="8" type="ordered locus">Bresu_1668</name>
</gene>
<proteinExistence type="predicted"/>
<dbReference type="OrthoDB" id="6053803at2"/>
<dbReference type="Proteomes" id="UP000002696">
    <property type="component" value="Chromosome"/>
</dbReference>
<organism evidence="8 9">
    <name type="scientific">Brevundimonas subvibrioides (strain ATCC 15264 / DSM 4735 / LMG 14903 / NBRC 16000 / CB 81)</name>
    <name type="common">Caulobacter subvibrioides</name>
    <dbReference type="NCBI Taxonomy" id="633149"/>
    <lineage>
        <taxon>Bacteria</taxon>
        <taxon>Pseudomonadati</taxon>
        <taxon>Pseudomonadota</taxon>
        <taxon>Alphaproteobacteria</taxon>
        <taxon>Caulobacterales</taxon>
        <taxon>Caulobacteraceae</taxon>
        <taxon>Brevundimonas</taxon>
    </lineage>
</organism>
<keyword evidence="4 6" id="KW-1133">Transmembrane helix</keyword>
<evidence type="ECO:0000256" key="2">
    <source>
        <dbReference type="ARBA" id="ARBA00022475"/>
    </source>
</evidence>
<dbReference type="GO" id="GO:0006825">
    <property type="term" value="P:copper ion transport"/>
    <property type="evidence" value="ECO:0007669"/>
    <property type="project" value="InterPro"/>
</dbReference>
<dbReference type="Pfam" id="PF05425">
    <property type="entry name" value="CopD"/>
    <property type="match status" value="1"/>
</dbReference>
<feature type="transmembrane region" description="Helical" evidence="6">
    <location>
        <begin position="188"/>
        <end position="211"/>
    </location>
</feature>
<dbReference type="InParanoid" id="D9QH13"/>
<feature type="transmembrane region" description="Helical" evidence="6">
    <location>
        <begin position="87"/>
        <end position="110"/>
    </location>
</feature>
<evidence type="ECO:0000256" key="5">
    <source>
        <dbReference type="ARBA" id="ARBA00023136"/>
    </source>
</evidence>
<name>D9QH13_BRESC</name>
<evidence type="ECO:0000256" key="4">
    <source>
        <dbReference type="ARBA" id="ARBA00022989"/>
    </source>
</evidence>
<evidence type="ECO:0000259" key="7">
    <source>
        <dbReference type="Pfam" id="PF05425"/>
    </source>
</evidence>
<dbReference type="STRING" id="633149.Bresu_1668"/>
<dbReference type="PANTHER" id="PTHR34820:SF4">
    <property type="entry name" value="INNER MEMBRANE PROTEIN YEBZ"/>
    <property type="match status" value="1"/>
</dbReference>
<keyword evidence="5 6" id="KW-0472">Membrane</keyword>
<feature type="transmembrane region" description="Helical" evidence="6">
    <location>
        <begin position="117"/>
        <end position="134"/>
    </location>
</feature>
<dbReference type="NCBIfam" id="NF033808">
    <property type="entry name" value="copper_CopD"/>
    <property type="match status" value="1"/>
</dbReference>
<dbReference type="FunCoup" id="D9QH13">
    <property type="interactions" value="13"/>
</dbReference>
<accession>D9QH13</accession>
<feature type="domain" description="Copper resistance protein D" evidence="7">
    <location>
        <begin position="189"/>
        <end position="295"/>
    </location>
</feature>
<feature type="transmembrane region" description="Helical" evidence="6">
    <location>
        <begin position="44"/>
        <end position="67"/>
    </location>
</feature>
<evidence type="ECO:0000313" key="8">
    <source>
        <dbReference type="EMBL" id="ADL00979.1"/>
    </source>
</evidence>
<keyword evidence="2" id="KW-1003">Cell membrane</keyword>
<dbReference type="KEGG" id="bsb:Bresu_1668"/>
<dbReference type="PANTHER" id="PTHR34820">
    <property type="entry name" value="INNER MEMBRANE PROTEIN YEBZ"/>
    <property type="match status" value="1"/>
</dbReference>
<comment type="subcellular location">
    <subcellularLocation>
        <location evidence="1">Cell membrane</location>
        <topology evidence="1">Multi-pass membrane protein</topology>
    </subcellularLocation>
</comment>
<evidence type="ECO:0000256" key="6">
    <source>
        <dbReference type="SAM" id="Phobius"/>
    </source>
</evidence>
<evidence type="ECO:0000313" key="9">
    <source>
        <dbReference type="Proteomes" id="UP000002696"/>
    </source>
</evidence>
<protein>
    <submittedName>
        <fullName evidence="8">Copper resistance d transmembrane protein</fullName>
    </submittedName>
</protein>
<keyword evidence="9" id="KW-1185">Reference proteome</keyword>
<dbReference type="InterPro" id="IPR047689">
    <property type="entry name" value="CopD"/>
</dbReference>
<feature type="transmembrane region" description="Helical" evidence="6">
    <location>
        <begin position="231"/>
        <end position="251"/>
    </location>
</feature>
<evidence type="ECO:0000256" key="1">
    <source>
        <dbReference type="ARBA" id="ARBA00004651"/>
    </source>
</evidence>
<dbReference type="InterPro" id="IPR008457">
    <property type="entry name" value="Cu-R_CopD_dom"/>
</dbReference>
<keyword evidence="3 6" id="KW-0812">Transmembrane</keyword>
<dbReference type="AlphaFoldDB" id="D9QH13"/>
<dbReference type="EMBL" id="CP002102">
    <property type="protein sequence ID" value="ADL00979.1"/>
    <property type="molecule type" value="Genomic_DNA"/>
</dbReference>
<dbReference type="HOGENOM" id="CLU_075540_0_0_5"/>
<feature type="transmembrane region" description="Helical" evidence="6">
    <location>
        <begin position="12"/>
        <end position="32"/>
    </location>
</feature>
<dbReference type="eggNOG" id="COG1276">
    <property type="taxonomic scope" value="Bacteria"/>
</dbReference>
<reference evidence="9" key="1">
    <citation type="journal article" date="2011" name="J. Bacteriol.">
        <title>Genome sequences of eight morphologically diverse alphaproteobacteria.</title>
        <authorList>
            <consortium name="US DOE Joint Genome Institute"/>
            <person name="Brown P.J."/>
            <person name="Kysela D.T."/>
            <person name="Buechlein A."/>
            <person name="Hemmerich C."/>
            <person name="Brun Y.V."/>
        </authorList>
    </citation>
    <scope>NUCLEOTIDE SEQUENCE [LARGE SCALE GENOMIC DNA]</scope>
    <source>
        <strain evidence="9">ATCC 15264 / DSM 4735 / LMG 14903 / NBRC 16000 / CB 81</strain>
    </source>
</reference>
<feature type="transmembrane region" description="Helical" evidence="6">
    <location>
        <begin position="278"/>
        <end position="299"/>
    </location>
</feature>
<dbReference type="GO" id="GO:0005886">
    <property type="term" value="C:plasma membrane"/>
    <property type="evidence" value="ECO:0007669"/>
    <property type="project" value="UniProtKB-SubCell"/>
</dbReference>
<dbReference type="InterPro" id="IPR032694">
    <property type="entry name" value="CopC/D"/>
</dbReference>
<evidence type="ECO:0000256" key="3">
    <source>
        <dbReference type="ARBA" id="ARBA00022692"/>
    </source>
</evidence>
<dbReference type="BioCyc" id="BSUB633149:G1GM8-1658-MONOMER"/>
<feature type="transmembrane region" description="Helical" evidence="6">
    <location>
        <begin position="154"/>
        <end position="176"/>
    </location>
</feature>
<sequence>MIEAWVIGLRAIQYGAAALLFGLPAFLIYSAPATEPLSLAWPRPALFCAAVALALAAPAALIAHTAMMAGSLSEAIKPETLGMMVTGMGLGMALAVRSLVAFVALAAVAMIRPGPRLWWACMLLGLVVSATFAWTGHGAATEGPGHGLHIASDILHAVSASLWVGALAAFAALVAWRPREPSRHDQALARVLAGFAQVGTLAVAVLLLTGLVNSAFLVGWSGLWTLPDRAYGRWLILKLALFGLMLGLAAINRFRLTPAVEAVRADSATVFGHLRRSLVVEFALSLAVLMVVAVMGTLAPPASLP</sequence>
<dbReference type="RefSeq" id="WP_013269081.1">
    <property type="nucleotide sequence ID" value="NC_014375.1"/>
</dbReference>